<dbReference type="RefSeq" id="WP_344910252.1">
    <property type="nucleotide sequence ID" value="NZ_BAABDL010000034.1"/>
</dbReference>
<dbReference type="EMBL" id="BAABDL010000034">
    <property type="protein sequence ID" value="GAA4062249.1"/>
    <property type="molecule type" value="Genomic_DNA"/>
</dbReference>
<dbReference type="Proteomes" id="UP001501734">
    <property type="component" value="Unassembled WGS sequence"/>
</dbReference>
<keyword evidence="2" id="KW-1185">Reference proteome</keyword>
<reference evidence="2" key="1">
    <citation type="journal article" date="2019" name="Int. J. Syst. Evol. Microbiol.">
        <title>The Global Catalogue of Microorganisms (GCM) 10K type strain sequencing project: providing services to taxonomists for standard genome sequencing and annotation.</title>
        <authorList>
            <consortium name="The Broad Institute Genomics Platform"/>
            <consortium name="The Broad Institute Genome Sequencing Center for Infectious Disease"/>
            <person name="Wu L."/>
            <person name="Ma J."/>
        </authorList>
    </citation>
    <scope>NUCLEOTIDE SEQUENCE [LARGE SCALE GENOMIC DNA]</scope>
    <source>
        <strain evidence="2">JCM 17250</strain>
    </source>
</reference>
<protein>
    <submittedName>
        <fullName evidence="1">DNA damage checkpoint antagonist DdcA</fullName>
    </submittedName>
</protein>
<organism evidence="1 2">
    <name type="scientific">Amphibacillus indicireducens</name>
    <dbReference type="NCBI Taxonomy" id="1076330"/>
    <lineage>
        <taxon>Bacteria</taxon>
        <taxon>Bacillati</taxon>
        <taxon>Bacillota</taxon>
        <taxon>Bacilli</taxon>
        <taxon>Bacillales</taxon>
        <taxon>Bacillaceae</taxon>
        <taxon>Amphibacillus</taxon>
    </lineage>
</organism>
<dbReference type="Pfam" id="PF11428">
    <property type="entry name" value="DUF3196"/>
    <property type="match status" value="1"/>
</dbReference>
<evidence type="ECO:0000313" key="2">
    <source>
        <dbReference type="Proteomes" id="UP001501734"/>
    </source>
</evidence>
<proteinExistence type="predicted"/>
<accession>A0ABP7V948</accession>
<dbReference type="InterPro" id="IPR011990">
    <property type="entry name" value="TPR-like_helical_dom_sf"/>
</dbReference>
<comment type="caution">
    <text evidence="1">The sequence shown here is derived from an EMBL/GenBank/DDBJ whole genome shotgun (WGS) entry which is preliminary data.</text>
</comment>
<name>A0ABP7V948_9BACI</name>
<dbReference type="InterPro" id="IPR024503">
    <property type="entry name" value="DUF3196"/>
</dbReference>
<evidence type="ECO:0000313" key="1">
    <source>
        <dbReference type="EMBL" id="GAA4062249.1"/>
    </source>
</evidence>
<gene>
    <name evidence="1" type="primary">ddcA</name>
    <name evidence="1" type="ORF">GCM10022410_06330</name>
</gene>
<dbReference type="SUPFAM" id="SSF48452">
    <property type="entry name" value="TPR-like"/>
    <property type="match status" value="1"/>
</dbReference>
<dbReference type="SUPFAM" id="SSF116965">
    <property type="entry name" value="Hypothetical protein MPN330"/>
    <property type="match status" value="1"/>
</dbReference>
<dbReference type="Gene3D" id="1.25.40.10">
    <property type="entry name" value="Tetratricopeptide repeat domain"/>
    <property type="match status" value="1"/>
</dbReference>
<sequence>MQEQHSNIVLFPKQRERLEQSGFHAMHEKNFVQAIDYFDQLLSYGVNDQAIVLGKLTSLIELGRQDEAEQLCEELIARKDEHYFSYINIYATLLFQFHKHKDVAKVLKNALSSEEIPSILRSQFEKLYDVNQPLVNEQIEQEEKITKRELIDAFEANDNLAQWHLVNHLQNADVTPYITLFEEMLVDEKVNPIIKTVIVGLLQAKSIDQEFKVIKFGTEIEINPKTFPFKNDHPFRLALTEAMEDYEQQNPTLYQLCEQLIDRFFYVLYPLTPPLSDLDRIISAMIAIVENSFEAKSKLNEEYYSKELLTTVNQIIELEKIYFSIMEE</sequence>